<name>A0A830D3H9_9LAMI</name>
<evidence type="ECO:0000313" key="1">
    <source>
        <dbReference type="EMBL" id="GFQ03015.1"/>
    </source>
</evidence>
<proteinExistence type="predicted"/>
<comment type="caution">
    <text evidence="1">The sequence shown here is derived from an EMBL/GenBank/DDBJ whole genome shotgun (WGS) entry which is preliminary data.</text>
</comment>
<sequence length="73" mass="8705">MPTLTIRRELDTQELINSMHRFLLEPSFLLIKRSYTKLHLPFAMKWRSGAQSNGVFWLNILSAKENHHMHIMQ</sequence>
<dbReference type="EMBL" id="BMAC01000794">
    <property type="protein sequence ID" value="GFQ03015.1"/>
    <property type="molecule type" value="Genomic_DNA"/>
</dbReference>
<dbReference type="Proteomes" id="UP000653305">
    <property type="component" value="Unassembled WGS sequence"/>
</dbReference>
<organism evidence="1 2">
    <name type="scientific">Phtheirospermum japonicum</name>
    <dbReference type="NCBI Taxonomy" id="374723"/>
    <lineage>
        <taxon>Eukaryota</taxon>
        <taxon>Viridiplantae</taxon>
        <taxon>Streptophyta</taxon>
        <taxon>Embryophyta</taxon>
        <taxon>Tracheophyta</taxon>
        <taxon>Spermatophyta</taxon>
        <taxon>Magnoliopsida</taxon>
        <taxon>eudicotyledons</taxon>
        <taxon>Gunneridae</taxon>
        <taxon>Pentapetalae</taxon>
        <taxon>asterids</taxon>
        <taxon>lamiids</taxon>
        <taxon>Lamiales</taxon>
        <taxon>Orobanchaceae</taxon>
        <taxon>Orobanchaceae incertae sedis</taxon>
        <taxon>Phtheirospermum</taxon>
    </lineage>
</organism>
<keyword evidence="2" id="KW-1185">Reference proteome</keyword>
<reference evidence="1" key="1">
    <citation type="submission" date="2020-07" db="EMBL/GenBank/DDBJ databases">
        <title>Ethylene signaling mediates host invasion by parasitic plants.</title>
        <authorList>
            <person name="Yoshida S."/>
        </authorList>
    </citation>
    <scope>NUCLEOTIDE SEQUENCE</scope>
    <source>
        <strain evidence="1">Okayama</strain>
    </source>
</reference>
<gene>
    <name evidence="1" type="ORF">PHJA_002445300</name>
</gene>
<protein>
    <submittedName>
        <fullName evidence="1">Uncharacterized protein</fullName>
    </submittedName>
</protein>
<evidence type="ECO:0000313" key="2">
    <source>
        <dbReference type="Proteomes" id="UP000653305"/>
    </source>
</evidence>
<accession>A0A830D3H9</accession>
<dbReference type="AlphaFoldDB" id="A0A830D3H9"/>